<proteinExistence type="predicted"/>
<reference evidence="2" key="2">
    <citation type="submission" date="2018-05" db="EMBL/GenBank/DDBJ databases">
        <title>OpunRS2 (Oryza punctata Reference Sequence Version 2).</title>
        <authorList>
            <person name="Zhang J."/>
            <person name="Kudrna D."/>
            <person name="Lee S."/>
            <person name="Talag J."/>
            <person name="Welchert J."/>
            <person name="Wing R.A."/>
        </authorList>
    </citation>
    <scope>NUCLEOTIDE SEQUENCE [LARGE SCALE GENOMIC DNA]</scope>
</reference>
<dbReference type="Proteomes" id="UP000026962">
    <property type="component" value="Chromosome 11"/>
</dbReference>
<dbReference type="HOGENOM" id="CLU_1443214_0_0_1"/>
<feature type="transmembrane region" description="Helical" evidence="1">
    <location>
        <begin position="38"/>
        <end position="62"/>
    </location>
</feature>
<dbReference type="EnsemblPlants" id="OPUNC11G07300.1">
    <property type="protein sequence ID" value="OPUNC11G07300.1"/>
    <property type="gene ID" value="OPUNC11G07300"/>
</dbReference>
<sequence>MTTTATATGDWRVAGRRPPACLRDIGLRRRRLTWCRSGGAVSSSICVCCCSIPCSMFMWLQIRHMLESFSMDSGSERSLVRLNPISLKLVTFPDSLAMTALVASSPKAILIFEMASSTASAITLVLQNRIMNHGDSILYVLAVTFIFLISPLEKTSRQEIIRGSYMSGNPPGIRTRAVVQEESWYAKA</sequence>
<dbReference type="AlphaFoldDB" id="A0A0E0ME22"/>
<keyword evidence="3" id="KW-1185">Reference proteome</keyword>
<evidence type="ECO:0000313" key="2">
    <source>
        <dbReference type="EnsemblPlants" id="OPUNC11G07300.1"/>
    </source>
</evidence>
<dbReference type="Gramene" id="OPUNC11G07300.1">
    <property type="protein sequence ID" value="OPUNC11G07300.1"/>
    <property type="gene ID" value="OPUNC11G07300"/>
</dbReference>
<evidence type="ECO:0000313" key="3">
    <source>
        <dbReference type="Proteomes" id="UP000026962"/>
    </source>
</evidence>
<feature type="transmembrane region" description="Helical" evidence="1">
    <location>
        <begin position="136"/>
        <end position="152"/>
    </location>
</feature>
<accession>A0A0E0ME22</accession>
<organism evidence="2">
    <name type="scientific">Oryza punctata</name>
    <name type="common">Red rice</name>
    <dbReference type="NCBI Taxonomy" id="4537"/>
    <lineage>
        <taxon>Eukaryota</taxon>
        <taxon>Viridiplantae</taxon>
        <taxon>Streptophyta</taxon>
        <taxon>Embryophyta</taxon>
        <taxon>Tracheophyta</taxon>
        <taxon>Spermatophyta</taxon>
        <taxon>Magnoliopsida</taxon>
        <taxon>Liliopsida</taxon>
        <taxon>Poales</taxon>
        <taxon>Poaceae</taxon>
        <taxon>BOP clade</taxon>
        <taxon>Oryzoideae</taxon>
        <taxon>Oryzeae</taxon>
        <taxon>Oryzinae</taxon>
        <taxon>Oryza</taxon>
    </lineage>
</organism>
<keyword evidence="1" id="KW-0812">Transmembrane</keyword>
<reference evidence="2" key="1">
    <citation type="submission" date="2015-04" db="UniProtKB">
        <authorList>
            <consortium name="EnsemblPlants"/>
        </authorList>
    </citation>
    <scope>IDENTIFICATION</scope>
</reference>
<name>A0A0E0ME22_ORYPU</name>
<protein>
    <submittedName>
        <fullName evidence="2">Uncharacterized protein</fullName>
    </submittedName>
</protein>
<evidence type="ECO:0000256" key="1">
    <source>
        <dbReference type="SAM" id="Phobius"/>
    </source>
</evidence>
<keyword evidence="1" id="KW-1133">Transmembrane helix</keyword>
<keyword evidence="1" id="KW-0472">Membrane</keyword>